<evidence type="ECO:0000256" key="5">
    <source>
        <dbReference type="SAM" id="MobiDB-lite"/>
    </source>
</evidence>
<name>A0ABP7AHY5_9ACTN</name>
<dbReference type="Pfam" id="PF16197">
    <property type="entry name" value="KAsynt_C_assoc"/>
    <property type="match status" value="1"/>
</dbReference>
<dbReference type="SMART" id="SM00826">
    <property type="entry name" value="PKS_DH"/>
    <property type="match status" value="1"/>
</dbReference>
<sequence>MPITTTQQTDLVAWLRTESARLLAADPADLDETSRFVDLGLDSIRITALAAGLSDRLGSTISPALLWAHPTIRGLVAHLAHPDDAVEPALPARPVRHSAEPVAVVGLACRFPGAETLEAFWSLLRSGTDAVRPVPADRWTPDPRLLGGRVPTQAGFIDQPVDAFDPLFFGISPREAAQIDPQQRLFLEVAWEALESAGLANATIRGSRTGVFAGAIWHDYADLHAGDLDRLSTHTATGQALNMVANRLSYALGLCGPSITLDTACSSSLLAVHLACQSIATGECETALAGGVNLLLSEQTMAALARFGGLAPDGRCKAFDASGDGFGRGEGCGVVVLKSLSRALADGDQIWAVVKGSAVNNDGPSNGLTAPNPVAQQDVLRRAYERARVSPADVHYVETHGTGTALGDPIEASALGAVLGAGRSDREPLLIGSVKTNLGHLEAAAGIAGFIKTVLALRHGRVPANLHFTTPNPHIDFDALRVRVPSRHAPWPASRRLAGVSSFGWGGTNVHVVLGGWSEPAPLPRLVAAASPATPSGKLAFVCSPHGHQWTGMGRSMLRTEPVFRAIVERCDRALAPLTGWSLLAELHAEEDPARAADVSVVQPLLFSVQVALAGWLESRGVRPDAVVGHSLGEIAAAVIAGMLPLEEAARLVHHYSRHQRRIAADDQGMAVAELSAAEIGELCAPGGPYAGLSVAAHNGPRSTAVAGDVPTLRRLLAGLKDRGVLCALIKVNVAAHSAAIDRVGADLITDIGELATTPGRIPMFSTLTGRPIETGQLDGSYFAAGLRSTVLLAEATAAMLADGCDTVVELSAHPVLQSALEQSAATAGITATVLGTMARGDDDRLGVWSALRELGRRGHVRTEPAPPATPELVTVCAASATALASAARQLAAALETRPIPVADLAAATARRDQRPYRLAAVAESSGELTTALREFADGAPAGGFHSSAGPARRPRVAFVFPGQGSQWLGMGRDLLEQEPAFAAAVRACDAAASSYVDFSILRELTAEETRSQLDRIDVVQPTLFAVEYALACLWESWGVRPDAVVGHSMGEVAAAAYAGALSLDDAARIICERSRLMRRQSGRGAMLLVELSAPEAAEALGARTDASVAVCNSARSTVLSGDCGVLAQVAQELAARDVFCRWVKVDVASHSPQMAELRDDLVRLLATVRGWAPRIPMHSTVTGGRCTGPDLDAAYWFANLRSPVLFADQIEHLIADGCTAFVEQSPHPILLPAVQQVAAAAGATGVAALPSLRRGEPARAVLLGSVAELYVRGTPVDRERVSTPGRRTAIRPLPSYPWQRERLGEDVVGPTPRAQRRELLGEGIESALQPGTHLWRVDLDRRTAEIADHVIGGEAIVPAALWADLALRAARQVFTGRPPSGFVLERLRFRAPLAVAEQTQAAQLVLIRDESHARLRIFDGERTCVAEGEVSVLPAQPEAPGQSDLAAIQVRLAEADPGAELYADLAGRGFAYGPGYRRIGRIHRGTDDVVAELDAPLGGLDHLLHPGLLDGALQTALVAALPFAGADRRVLVTAGVERLVAYAGLNGRCLVRSSARRAGPGYRADVAIFSATGTLLAEAIGVTLLRSAATAAPAPAPAREGAVERSESRAPEAIPPGARDSLLQIPDRRLRRRALEQATAECVAAVARTSVARIDPDMTLNGLGIDSLMTMELRNRLEQTFGVKLSPTVILAHPTVRELVPQVAQRAGILLDAERC</sequence>
<dbReference type="PROSITE" id="PS50075">
    <property type="entry name" value="CARRIER"/>
    <property type="match status" value="2"/>
</dbReference>
<dbReference type="SUPFAM" id="SSF47336">
    <property type="entry name" value="ACP-like"/>
    <property type="match status" value="2"/>
</dbReference>
<dbReference type="Gene3D" id="3.30.70.3290">
    <property type="match status" value="1"/>
</dbReference>
<evidence type="ECO:0000256" key="1">
    <source>
        <dbReference type="ARBA" id="ARBA00022450"/>
    </source>
</evidence>
<dbReference type="InterPro" id="IPR014043">
    <property type="entry name" value="Acyl_transferase_dom"/>
</dbReference>
<accession>A0ABP7AHY5</accession>
<feature type="domain" description="Carrier" evidence="6">
    <location>
        <begin position="1"/>
        <end position="83"/>
    </location>
</feature>
<feature type="region of interest" description="Disordered" evidence="5">
    <location>
        <begin position="1596"/>
        <end position="1620"/>
    </location>
</feature>
<feature type="domain" description="Carrier" evidence="6">
    <location>
        <begin position="1634"/>
        <end position="1708"/>
    </location>
</feature>
<gene>
    <name evidence="9" type="ORF">GCM10022236_38460</name>
</gene>
<dbReference type="InterPro" id="IPR050091">
    <property type="entry name" value="PKS_NRPS_Biosynth_Enz"/>
</dbReference>
<dbReference type="PANTHER" id="PTHR43775:SF37">
    <property type="entry name" value="SI:DKEY-61P9.11"/>
    <property type="match status" value="1"/>
</dbReference>
<dbReference type="InterPro" id="IPR014031">
    <property type="entry name" value="Ketoacyl_synth_C"/>
</dbReference>
<dbReference type="InterPro" id="IPR009081">
    <property type="entry name" value="PP-bd_ACP"/>
</dbReference>
<dbReference type="InterPro" id="IPR049900">
    <property type="entry name" value="PKS_mFAS_DH"/>
</dbReference>
<dbReference type="Pfam" id="PF00550">
    <property type="entry name" value="PP-binding"/>
    <property type="match status" value="2"/>
</dbReference>
<feature type="region of interest" description="C-terminal hotdog fold" evidence="4">
    <location>
        <begin position="1454"/>
        <end position="1594"/>
    </location>
</feature>
<dbReference type="InterPro" id="IPR036736">
    <property type="entry name" value="ACP-like_sf"/>
</dbReference>
<dbReference type="InterPro" id="IPR020841">
    <property type="entry name" value="PKS_Beta-ketoAc_synthase_dom"/>
</dbReference>
<feature type="region of interest" description="N-terminal hotdog fold" evidence="4">
    <location>
        <begin position="1318"/>
        <end position="1438"/>
    </location>
</feature>
<dbReference type="RefSeq" id="WP_344807596.1">
    <property type="nucleotide sequence ID" value="NZ_BAABAB010000029.1"/>
</dbReference>
<dbReference type="InterPro" id="IPR006162">
    <property type="entry name" value="Ppantetheine_attach_site"/>
</dbReference>
<organism evidence="9 10">
    <name type="scientific">Microlunatus ginsengisoli</name>
    <dbReference type="NCBI Taxonomy" id="363863"/>
    <lineage>
        <taxon>Bacteria</taxon>
        <taxon>Bacillati</taxon>
        <taxon>Actinomycetota</taxon>
        <taxon>Actinomycetes</taxon>
        <taxon>Propionibacteriales</taxon>
        <taxon>Propionibacteriaceae</taxon>
        <taxon>Microlunatus</taxon>
    </lineage>
</organism>
<dbReference type="InterPro" id="IPR049551">
    <property type="entry name" value="PKS_DH_C"/>
</dbReference>
<dbReference type="InterPro" id="IPR049552">
    <property type="entry name" value="PKS_DH_N"/>
</dbReference>
<evidence type="ECO:0000313" key="10">
    <source>
        <dbReference type="Proteomes" id="UP001501490"/>
    </source>
</evidence>
<dbReference type="Proteomes" id="UP001501490">
    <property type="component" value="Unassembled WGS sequence"/>
</dbReference>
<dbReference type="Gene3D" id="3.40.47.10">
    <property type="match status" value="1"/>
</dbReference>
<dbReference type="CDD" id="cd00833">
    <property type="entry name" value="PKS"/>
    <property type="match status" value="1"/>
</dbReference>
<dbReference type="SUPFAM" id="SSF52151">
    <property type="entry name" value="FabD/lysophospholipase-like"/>
    <property type="match status" value="2"/>
</dbReference>
<dbReference type="SMART" id="SM01294">
    <property type="entry name" value="PKS_PP_betabranch"/>
    <property type="match status" value="1"/>
</dbReference>
<dbReference type="Pfam" id="PF21089">
    <property type="entry name" value="PKS_DH_N"/>
    <property type="match status" value="1"/>
</dbReference>
<keyword evidence="10" id="KW-1185">Reference proteome</keyword>
<dbReference type="SUPFAM" id="SSF53901">
    <property type="entry name" value="Thiolase-like"/>
    <property type="match status" value="1"/>
</dbReference>
<evidence type="ECO:0000313" key="9">
    <source>
        <dbReference type="EMBL" id="GAA3632235.1"/>
    </source>
</evidence>
<dbReference type="Gene3D" id="1.10.1200.10">
    <property type="entry name" value="ACP-like"/>
    <property type="match status" value="2"/>
</dbReference>
<feature type="domain" description="Ketosynthase family 3 (KS3)" evidence="7">
    <location>
        <begin position="99"/>
        <end position="516"/>
    </location>
</feature>
<dbReference type="InterPro" id="IPR016039">
    <property type="entry name" value="Thiolase-like"/>
</dbReference>
<feature type="domain" description="PKS/mFAS DH" evidence="8">
    <location>
        <begin position="1318"/>
        <end position="1594"/>
    </location>
</feature>
<dbReference type="Gene3D" id="3.40.366.10">
    <property type="entry name" value="Malonyl-Coenzyme A Acyl Carrier Protein, domain 2"/>
    <property type="match status" value="2"/>
</dbReference>
<dbReference type="SMART" id="SM00823">
    <property type="entry name" value="PKS_PP"/>
    <property type="match status" value="2"/>
</dbReference>
<keyword evidence="1" id="KW-0596">Phosphopantetheine</keyword>
<dbReference type="InterPro" id="IPR020807">
    <property type="entry name" value="PKS_DH"/>
</dbReference>
<evidence type="ECO:0000259" key="8">
    <source>
        <dbReference type="PROSITE" id="PS52019"/>
    </source>
</evidence>
<feature type="compositionally biased region" description="Basic and acidic residues" evidence="5">
    <location>
        <begin position="1602"/>
        <end position="1611"/>
    </location>
</feature>
<dbReference type="InterPro" id="IPR032821">
    <property type="entry name" value="PKS_assoc"/>
</dbReference>
<dbReference type="InterPro" id="IPR016036">
    <property type="entry name" value="Malonyl_transacylase_ACP-bd"/>
</dbReference>
<proteinExistence type="predicted"/>
<evidence type="ECO:0000256" key="2">
    <source>
        <dbReference type="ARBA" id="ARBA00022553"/>
    </source>
</evidence>
<dbReference type="SMART" id="SM00827">
    <property type="entry name" value="PKS_AT"/>
    <property type="match status" value="2"/>
</dbReference>
<keyword evidence="3" id="KW-0808">Transferase</keyword>
<dbReference type="PROSITE" id="PS52019">
    <property type="entry name" value="PKS_MFAS_DH"/>
    <property type="match status" value="1"/>
</dbReference>
<comment type="caution">
    <text evidence="9">The sequence shown here is derived from an EMBL/GenBank/DDBJ whole genome shotgun (WGS) entry which is preliminary data.</text>
</comment>
<dbReference type="InterPro" id="IPR018201">
    <property type="entry name" value="Ketoacyl_synth_AS"/>
</dbReference>
<protein>
    <recommendedName>
        <fullName evidence="11">Acyl transferase domain-containing protein</fullName>
    </recommendedName>
</protein>
<evidence type="ECO:0008006" key="11">
    <source>
        <dbReference type="Google" id="ProtNLM"/>
    </source>
</evidence>
<dbReference type="SMART" id="SM00825">
    <property type="entry name" value="PKS_KS"/>
    <property type="match status" value="1"/>
</dbReference>
<dbReference type="InterPro" id="IPR016035">
    <property type="entry name" value="Acyl_Trfase/lysoPLipase"/>
</dbReference>
<feature type="active site" description="Proton acceptor; for dehydratase activity" evidence="4">
    <location>
        <position position="1350"/>
    </location>
</feature>
<dbReference type="Pfam" id="PF14765">
    <property type="entry name" value="PS-DH"/>
    <property type="match status" value="1"/>
</dbReference>
<dbReference type="PROSITE" id="PS00012">
    <property type="entry name" value="PHOSPHOPANTETHEINE"/>
    <property type="match status" value="2"/>
</dbReference>
<dbReference type="InterPro" id="IPR014030">
    <property type="entry name" value="Ketoacyl_synth_N"/>
</dbReference>
<dbReference type="Gene3D" id="3.10.129.110">
    <property type="entry name" value="Polyketide synthase dehydratase"/>
    <property type="match status" value="1"/>
</dbReference>
<dbReference type="PANTHER" id="PTHR43775">
    <property type="entry name" value="FATTY ACID SYNTHASE"/>
    <property type="match status" value="1"/>
</dbReference>
<feature type="active site" description="Proton donor; for dehydratase activity" evidence="4">
    <location>
        <position position="1511"/>
    </location>
</feature>
<keyword evidence="2" id="KW-0597">Phosphoprotein</keyword>
<dbReference type="PROSITE" id="PS00606">
    <property type="entry name" value="KS3_1"/>
    <property type="match status" value="1"/>
</dbReference>
<evidence type="ECO:0000259" key="6">
    <source>
        <dbReference type="PROSITE" id="PS50075"/>
    </source>
</evidence>
<dbReference type="InterPro" id="IPR020806">
    <property type="entry name" value="PKS_PP-bd"/>
</dbReference>
<evidence type="ECO:0000256" key="4">
    <source>
        <dbReference type="PROSITE-ProRule" id="PRU01363"/>
    </source>
</evidence>
<dbReference type="InterPro" id="IPR001227">
    <property type="entry name" value="Ac_transferase_dom_sf"/>
</dbReference>
<dbReference type="SUPFAM" id="SSF55048">
    <property type="entry name" value="Probable ACP-binding domain of malonyl-CoA ACP transacylase"/>
    <property type="match status" value="2"/>
</dbReference>
<evidence type="ECO:0000256" key="3">
    <source>
        <dbReference type="ARBA" id="ARBA00022679"/>
    </source>
</evidence>
<dbReference type="EMBL" id="BAABAB010000029">
    <property type="protein sequence ID" value="GAA3632235.1"/>
    <property type="molecule type" value="Genomic_DNA"/>
</dbReference>
<dbReference type="Pfam" id="PF00109">
    <property type="entry name" value="ketoacyl-synt"/>
    <property type="match status" value="1"/>
</dbReference>
<dbReference type="Pfam" id="PF02801">
    <property type="entry name" value="Ketoacyl-synt_C"/>
    <property type="match status" value="1"/>
</dbReference>
<dbReference type="Pfam" id="PF00698">
    <property type="entry name" value="Acyl_transf_1"/>
    <property type="match status" value="2"/>
</dbReference>
<dbReference type="PROSITE" id="PS52004">
    <property type="entry name" value="KS3_2"/>
    <property type="match status" value="1"/>
</dbReference>
<evidence type="ECO:0000259" key="7">
    <source>
        <dbReference type="PROSITE" id="PS52004"/>
    </source>
</evidence>
<reference evidence="10" key="1">
    <citation type="journal article" date="2019" name="Int. J. Syst. Evol. Microbiol.">
        <title>The Global Catalogue of Microorganisms (GCM) 10K type strain sequencing project: providing services to taxonomists for standard genome sequencing and annotation.</title>
        <authorList>
            <consortium name="The Broad Institute Genomics Platform"/>
            <consortium name="The Broad Institute Genome Sequencing Center for Infectious Disease"/>
            <person name="Wu L."/>
            <person name="Ma J."/>
        </authorList>
    </citation>
    <scope>NUCLEOTIDE SEQUENCE [LARGE SCALE GENOMIC DNA]</scope>
    <source>
        <strain evidence="10">JCM 16929</strain>
    </source>
</reference>
<dbReference type="InterPro" id="IPR042104">
    <property type="entry name" value="PKS_dehydratase_sf"/>
</dbReference>